<dbReference type="InterPro" id="IPR004292">
    <property type="entry name" value="L1-like"/>
</dbReference>
<organism evidence="2">
    <name type="scientific">Duck atadenovirus A</name>
    <dbReference type="NCBI Taxonomy" id="130328"/>
    <lineage>
        <taxon>Viruses</taxon>
        <taxon>Varidnaviria</taxon>
        <taxon>Bamfordvirae</taxon>
        <taxon>Preplasmiviricota</taxon>
        <taxon>Polisuviricotina</taxon>
        <taxon>Pharingeaviricetes</taxon>
        <taxon>Rowavirales</taxon>
        <taxon>Adenoviridae</taxon>
        <taxon>Barthadenovirus</taxon>
        <taxon>Barthadenovirus galloanserae</taxon>
    </lineage>
</organism>
<gene>
    <name evidence="2" type="primary">52K</name>
</gene>
<reference evidence="2" key="1">
    <citation type="submission" date="2020-06" db="EMBL/GenBank/DDBJ databases">
        <authorList>
            <person name="Zhang Q."/>
        </authorList>
    </citation>
    <scope>NUCLEOTIDE SEQUENCE [LARGE SCALE GENOMIC DNA]</scope>
    <source>
        <strain evidence="2">JL-EDSV-629</strain>
    </source>
</reference>
<accession>A0A7M1VIG7</accession>
<evidence type="ECO:0000256" key="1">
    <source>
        <dbReference type="SAM" id="MobiDB-lite"/>
    </source>
</evidence>
<sequence length="365" mass="41150">MSGRFVPSALATVGSKKKRRTKSVLSQMHPIMKTVRTAVANEEQDGTQCPIDCGIANKGDGAFSMRKQQRDDRVPVSAAPPVDVFRSPSPKMSEERDLMYHSGNAIDIDTNRKLEVKDFSPDIPGSSAANRHIQAAELYRNAKYTKDVETWAHDTFIATCRQLLRRPAVPLGLLYLTDFLHNYVQHPPRHELAIQFVAIQQHVENSVLRRLLSRISEKNDKGQLTQQWFMDLVQVLEMIVEEETSVSTQLSAICVACNRLALHFAKKASGGHYPTADKLAKTNVHFRRIITAVLALADSLGCYERNTVPRQPLKRSKRMVESGDDTYMFSLRNALEGPETDDEDNLSQDYSSDSDDYQDSKLRLE</sequence>
<protein>
    <submittedName>
        <fullName evidence="2">52K protein</fullName>
    </submittedName>
</protein>
<proteinExistence type="predicted"/>
<feature type="compositionally biased region" description="Acidic residues" evidence="1">
    <location>
        <begin position="338"/>
        <end position="357"/>
    </location>
</feature>
<dbReference type="Pfam" id="PF03052">
    <property type="entry name" value="Adeno_52K"/>
    <property type="match status" value="1"/>
</dbReference>
<feature type="region of interest" description="Disordered" evidence="1">
    <location>
        <begin position="71"/>
        <end position="93"/>
    </location>
</feature>
<evidence type="ECO:0000313" key="2">
    <source>
        <dbReference type="EMBL" id="QOS14184.1"/>
    </source>
</evidence>
<dbReference type="EMBL" id="MT646045">
    <property type="protein sequence ID" value="QOS14184.1"/>
    <property type="molecule type" value="Genomic_DNA"/>
</dbReference>
<feature type="region of interest" description="Disordered" evidence="1">
    <location>
        <begin position="1"/>
        <end position="20"/>
    </location>
</feature>
<dbReference type="Proteomes" id="UP000594078">
    <property type="component" value="Segment"/>
</dbReference>
<name>A0A7M1VIG7_9ADEN</name>
<feature type="region of interest" description="Disordered" evidence="1">
    <location>
        <begin position="332"/>
        <end position="365"/>
    </location>
</feature>